<organism evidence="9 10">
    <name type="scientific">Variovorax paradoxus</name>
    <dbReference type="NCBI Taxonomy" id="34073"/>
    <lineage>
        <taxon>Bacteria</taxon>
        <taxon>Pseudomonadati</taxon>
        <taxon>Pseudomonadota</taxon>
        <taxon>Betaproteobacteria</taxon>
        <taxon>Burkholderiales</taxon>
        <taxon>Comamonadaceae</taxon>
        <taxon>Variovorax</taxon>
    </lineage>
</organism>
<dbReference type="OrthoDB" id="8633861at2"/>
<keyword evidence="6 8" id="KW-1133">Transmembrane helix</keyword>
<dbReference type="Pfam" id="PF01925">
    <property type="entry name" value="TauE"/>
    <property type="match status" value="1"/>
</dbReference>
<feature type="transmembrane region" description="Helical" evidence="8">
    <location>
        <begin position="110"/>
        <end position="127"/>
    </location>
</feature>
<feature type="transmembrane region" description="Helical" evidence="8">
    <location>
        <begin position="35"/>
        <end position="61"/>
    </location>
</feature>
<evidence type="ECO:0000256" key="1">
    <source>
        <dbReference type="ARBA" id="ARBA00004651"/>
    </source>
</evidence>
<dbReference type="PANTHER" id="PTHR30269:SF37">
    <property type="entry name" value="MEMBRANE TRANSPORTER PROTEIN"/>
    <property type="match status" value="1"/>
</dbReference>
<comment type="subcellular location">
    <subcellularLocation>
        <location evidence="1 8">Cell membrane</location>
        <topology evidence="1 8">Multi-pass membrane protein</topology>
    </subcellularLocation>
</comment>
<sequence length="265" mass="27534">MTAAELLVPPIAPVLLVYSLCVVFAAGIVRGFAGFGFSAITVAGMSLVVSPALVVPAIFMLEILASLSQLRGIARDVDMPWLSWLMLGNLLCIPLGVALLAWLPETPLRLLIGALLMAAALLLRGGAHVTLVPTRGVRLAAGLASGFINGVAAIGGIAIAVLLSTAKMAPAVLRATLIALLLFSDVVSLIAAALMPSTAHASGNLLGPNTLKWAVWLAPAMLAGIWWGQRSFKGVSPEQFRKHVLNLLIALATVSVLRSLFSLLA</sequence>
<proteinExistence type="inferred from homology"/>
<evidence type="ECO:0000256" key="4">
    <source>
        <dbReference type="ARBA" id="ARBA00022475"/>
    </source>
</evidence>
<dbReference type="RefSeq" id="WP_042582124.1">
    <property type="nucleotide sequence ID" value="NZ_JXQQ01000097.1"/>
</dbReference>
<evidence type="ECO:0000256" key="5">
    <source>
        <dbReference type="ARBA" id="ARBA00022692"/>
    </source>
</evidence>
<evidence type="ECO:0000313" key="9">
    <source>
        <dbReference type="EMBL" id="KIQ20502.1"/>
    </source>
</evidence>
<protein>
    <recommendedName>
        <fullName evidence="8">Probable membrane transporter protein</fullName>
    </recommendedName>
</protein>
<dbReference type="EMBL" id="JXQQ01000097">
    <property type="protein sequence ID" value="KIQ20502.1"/>
    <property type="molecule type" value="Genomic_DNA"/>
</dbReference>
<evidence type="ECO:0000256" key="8">
    <source>
        <dbReference type="RuleBase" id="RU363041"/>
    </source>
</evidence>
<comment type="caution">
    <text evidence="9">The sequence shown here is derived from an EMBL/GenBank/DDBJ whole genome shotgun (WGS) entry which is preliminary data.</text>
</comment>
<evidence type="ECO:0000313" key="10">
    <source>
        <dbReference type="Proteomes" id="UP000032067"/>
    </source>
</evidence>
<accession>A0A0D0K3E4</accession>
<feature type="transmembrane region" description="Helical" evidence="8">
    <location>
        <begin position="6"/>
        <end position="28"/>
    </location>
</feature>
<name>A0A0D0K3E4_VARPD</name>
<dbReference type="InterPro" id="IPR002781">
    <property type="entry name" value="TM_pro_TauE-like"/>
</dbReference>
<dbReference type="PANTHER" id="PTHR30269">
    <property type="entry name" value="TRANSMEMBRANE PROTEIN YFCA"/>
    <property type="match status" value="1"/>
</dbReference>
<feature type="transmembrane region" description="Helical" evidence="8">
    <location>
        <begin position="244"/>
        <end position="264"/>
    </location>
</feature>
<comment type="similarity">
    <text evidence="2 8">Belongs to the 4-toluene sulfonate uptake permease (TSUP) (TC 2.A.102) family.</text>
</comment>
<dbReference type="InterPro" id="IPR052017">
    <property type="entry name" value="TSUP"/>
</dbReference>
<keyword evidence="7 8" id="KW-0472">Membrane</keyword>
<gene>
    <name evidence="9" type="ORF">RT97_27985</name>
</gene>
<keyword evidence="5 8" id="KW-0812">Transmembrane</keyword>
<dbReference type="Proteomes" id="UP000032067">
    <property type="component" value="Unassembled WGS sequence"/>
</dbReference>
<feature type="transmembrane region" description="Helical" evidence="8">
    <location>
        <begin position="81"/>
        <end position="103"/>
    </location>
</feature>
<evidence type="ECO:0000256" key="3">
    <source>
        <dbReference type="ARBA" id="ARBA00022448"/>
    </source>
</evidence>
<dbReference type="GO" id="GO:0005886">
    <property type="term" value="C:plasma membrane"/>
    <property type="evidence" value="ECO:0007669"/>
    <property type="project" value="UniProtKB-SubCell"/>
</dbReference>
<evidence type="ECO:0000256" key="6">
    <source>
        <dbReference type="ARBA" id="ARBA00022989"/>
    </source>
</evidence>
<feature type="transmembrane region" description="Helical" evidence="8">
    <location>
        <begin position="175"/>
        <end position="193"/>
    </location>
</feature>
<reference evidence="9 10" key="1">
    <citation type="submission" date="2014-12" db="EMBL/GenBank/DDBJ databases">
        <title>16Stimator: statistical estimation of ribosomal gene copy numbers from draft genome assemblies.</title>
        <authorList>
            <person name="Perisin M.A."/>
            <person name="Vetter M."/>
            <person name="Gilbert J.A."/>
            <person name="Bergelson J."/>
        </authorList>
    </citation>
    <scope>NUCLEOTIDE SEQUENCE [LARGE SCALE GENOMIC DNA]</scope>
    <source>
        <strain evidence="9 10">MEDvA23</strain>
    </source>
</reference>
<feature type="transmembrane region" description="Helical" evidence="8">
    <location>
        <begin position="139"/>
        <end position="163"/>
    </location>
</feature>
<dbReference type="AlphaFoldDB" id="A0A0D0K3E4"/>
<evidence type="ECO:0000256" key="2">
    <source>
        <dbReference type="ARBA" id="ARBA00009142"/>
    </source>
</evidence>
<keyword evidence="3" id="KW-0813">Transport</keyword>
<evidence type="ECO:0000256" key="7">
    <source>
        <dbReference type="ARBA" id="ARBA00023136"/>
    </source>
</evidence>
<feature type="transmembrane region" description="Helical" evidence="8">
    <location>
        <begin position="213"/>
        <end position="232"/>
    </location>
</feature>
<keyword evidence="4 8" id="KW-1003">Cell membrane</keyword>